<dbReference type="Pfam" id="PF02583">
    <property type="entry name" value="Trns_repr_metal"/>
    <property type="match status" value="1"/>
</dbReference>
<sequence>MVHQSVRLDVLNRLRNVKGHIAGIERMVEDSQECSNILVQLAAVRASVEKIGIFILEQNTLECLLSGVDTKPEDKERVEQVVRQMLAFLK</sequence>
<gene>
    <name evidence="1" type="ORF">Q4T40_12265</name>
</gene>
<keyword evidence="2" id="KW-1185">Reference proteome</keyword>
<dbReference type="CDD" id="cd10148">
    <property type="entry name" value="CsoR-like_DUF156"/>
    <property type="match status" value="1"/>
</dbReference>
<evidence type="ECO:0000313" key="1">
    <source>
        <dbReference type="EMBL" id="MDT8902021.1"/>
    </source>
</evidence>
<dbReference type="RefSeq" id="WP_413780513.1">
    <property type="nucleotide sequence ID" value="NZ_JAUOZS010000001.1"/>
</dbReference>
<dbReference type="InterPro" id="IPR003735">
    <property type="entry name" value="Metal_Tscrpt_repr"/>
</dbReference>
<proteinExistence type="predicted"/>
<name>A0ABU3NZ05_9FIRM</name>
<dbReference type="Proteomes" id="UP001254848">
    <property type="component" value="Unassembled WGS sequence"/>
</dbReference>
<accession>A0ABU3NZ05</accession>
<dbReference type="Gene3D" id="1.20.58.1000">
    <property type="entry name" value="Metal-sensitive repressor, helix protomer"/>
    <property type="match status" value="1"/>
</dbReference>
<organism evidence="1 2">
    <name type="scientific">Anaeroselena agilis</name>
    <dbReference type="NCBI Taxonomy" id="3063788"/>
    <lineage>
        <taxon>Bacteria</taxon>
        <taxon>Bacillati</taxon>
        <taxon>Bacillota</taxon>
        <taxon>Negativicutes</taxon>
        <taxon>Acetonemataceae</taxon>
        <taxon>Anaeroselena</taxon>
    </lineage>
</organism>
<comment type="caution">
    <text evidence="1">The sequence shown here is derived from an EMBL/GenBank/DDBJ whole genome shotgun (WGS) entry which is preliminary data.</text>
</comment>
<evidence type="ECO:0000313" key="2">
    <source>
        <dbReference type="Proteomes" id="UP001254848"/>
    </source>
</evidence>
<protein>
    <submittedName>
        <fullName evidence="1">Metal-sensitive transcriptional regulator</fullName>
    </submittedName>
</protein>
<dbReference type="EMBL" id="JAUOZS010000001">
    <property type="protein sequence ID" value="MDT8902021.1"/>
    <property type="molecule type" value="Genomic_DNA"/>
</dbReference>
<reference evidence="1 2" key="1">
    <citation type="submission" date="2023-07" db="EMBL/GenBank/DDBJ databases">
        <title>The novel representative of Negativicutes class, Anaeroselena agilis gen. nov. sp. nov.</title>
        <authorList>
            <person name="Prokofeva M.I."/>
            <person name="Elcheninov A.G."/>
            <person name="Klyukina A."/>
            <person name="Kublanov I.V."/>
            <person name="Frolov E.N."/>
            <person name="Podosokorskaya O.A."/>
        </authorList>
    </citation>
    <scope>NUCLEOTIDE SEQUENCE [LARGE SCALE GENOMIC DNA]</scope>
    <source>
        <strain evidence="1 2">4137-cl</strain>
    </source>
</reference>
<dbReference type="PANTHER" id="PTHR33677">
    <property type="entry name" value="TRANSCRIPTIONAL REPRESSOR FRMR-RELATED"/>
    <property type="match status" value="1"/>
</dbReference>
<dbReference type="InterPro" id="IPR038390">
    <property type="entry name" value="Metal_Tscrpt_repr_sf"/>
</dbReference>